<keyword evidence="4" id="KW-1185">Reference proteome</keyword>
<accession>A0A319FDB3</accession>
<evidence type="ECO:0000256" key="2">
    <source>
        <dbReference type="SAM" id="MobiDB-lite"/>
    </source>
</evidence>
<feature type="compositionally biased region" description="Basic and acidic residues" evidence="2">
    <location>
        <begin position="840"/>
        <end position="850"/>
    </location>
</feature>
<feature type="compositionally biased region" description="Polar residues" evidence="2">
    <location>
        <begin position="602"/>
        <end position="619"/>
    </location>
</feature>
<dbReference type="AlphaFoldDB" id="A0A319FDB3"/>
<feature type="compositionally biased region" description="Low complexity" evidence="2">
    <location>
        <begin position="65"/>
        <end position="79"/>
    </location>
</feature>
<feature type="coiled-coil region" evidence="1">
    <location>
        <begin position="452"/>
        <end position="486"/>
    </location>
</feature>
<feature type="region of interest" description="Disordered" evidence="2">
    <location>
        <begin position="788"/>
        <end position="860"/>
    </location>
</feature>
<feature type="region of interest" description="Disordered" evidence="2">
    <location>
        <begin position="511"/>
        <end position="720"/>
    </location>
</feature>
<evidence type="ECO:0000313" key="3">
    <source>
        <dbReference type="EMBL" id="PYI04363.1"/>
    </source>
</evidence>
<feature type="compositionally biased region" description="Basic and acidic residues" evidence="2">
    <location>
        <begin position="94"/>
        <end position="103"/>
    </location>
</feature>
<dbReference type="Proteomes" id="UP000248423">
    <property type="component" value="Unassembled WGS sequence"/>
</dbReference>
<feature type="region of interest" description="Disordered" evidence="2">
    <location>
        <begin position="132"/>
        <end position="162"/>
    </location>
</feature>
<feature type="compositionally biased region" description="Basic and acidic residues" evidence="2">
    <location>
        <begin position="526"/>
        <end position="552"/>
    </location>
</feature>
<feature type="compositionally biased region" description="Polar residues" evidence="2">
    <location>
        <begin position="851"/>
        <end position="860"/>
    </location>
</feature>
<evidence type="ECO:0000313" key="4">
    <source>
        <dbReference type="Proteomes" id="UP000248423"/>
    </source>
</evidence>
<feature type="compositionally biased region" description="Low complexity" evidence="2">
    <location>
        <begin position="687"/>
        <end position="701"/>
    </location>
</feature>
<feature type="region of interest" description="Disordered" evidence="2">
    <location>
        <begin position="54"/>
        <end position="104"/>
    </location>
</feature>
<feature type="compositionally biased region" description="Polar residues" evidence="2">
    <location>
        <begin position="664"/>
        <end position="676"/>
    </location>
</feature>
<name>A0A319FDB3_ASPSB</name>
<protein>
    <submittedName>
        <fullName evidence="3">Uncharacterized protein</fullName>
    </submittedName>
</protein>
<sequence length="860" mass="93842">MSFVEGNAWAQKLAKEREQLRLSGESEKSGVKTVSPDLGKLDYDSELALAMPKPRHIHPDEFKDSSSGSTKSTSIWSRSITKKRSFTDPGRQSAMEKKSEKKSTFKTLRSKLSLKDLAKEFRKEVPPVNTMPKITIVRDSSSKSSSDSYGRGNNFEVEKLYTPRPKVTEVPMSAPPTQTSSVICLDDTLKDVQSPASVCTPTRGSSGGDVGKFKHKLVHSHDAGEGPTSQHLEAVLLDGSSPAARTGEYTNSGQPEVVTTQRRACSMKAEQGSPTLDASEPFPVRGSDIARSYSPSVYETALSDRTSDLPHRDQEHPDVGVTPVALPQYSDNWVDVSSDNRLSLVSTVQPSLEGGSSEYVTIQVPIGNVTTRGGYAPAPPDPDYRNTAALGEQLAAHVGQLHFHLQCAARTLVRTFEDKNNWHMDQIFHHVDTMADLARLISNRTATQTELLREAQQTMRDVRNQLDTVRREMRVIQSKISALIREEFGRLRYDLEEQGKVAPRNPAAEDMAAGAGLQGPPAPLRVNKDSSKQAGDEEKTLQGVKEAKDEGKQPGSSAVLPGASRVNSQPAAYQSVPPALKDKHRHSTENGVKHVAWKDQTQENSGSPTPKASTFTNLPAQLVPGNGLAGGVALSPPPTQSKDNKLPHKRSFFNLRRQRDGDSHNGNQTPRTLSRSQENRSVEGKLSTAPPAQPGPAQTSTNGQGDIDPSMVHPALRTAQQRQIILDRELERIRLEQQQRRQQQSGSRTVLVQSSLLKASKSHQTIGVANGSKTTEWPLPKAYQKVTPSSSYASLRAPSQGFDNPYPMFRPAPTTPTAAGSQGAKRVPPPRPTRPSSPIFDKDVRPHDSSGSDPQKGNFF</sequence>
<evidence type="ECO:0000256" key="1">
    <source>
        <dbReference type="SAM" id="Coils"/>
    </source>
</evidence>
<feature type="compositionally biased region" description="Basic and acidic residues" evidence="2">
    <location>
        <begin position="587"/>
        <end position="601"/>
    </location>
</feature>
<reference evidence="3 4" key="1">
    <citation type="submission" date="2018-02" db="EMBL/GenBank/DDBJ databases">
        <title>The genomes of Aspergillus section Nigri reveals drivers in fungal speciation.</title>
        <authorList>
            <consortium name="DOE Joint Genome Institute"/>
            <person name="Vesth T.C."/>
            <person name="Nybo J."/>
            <person name="Theobald S."/>
            <person name="Brandl J."/>
            <person name="Frisvad J.C."/>
            <person name="Nielsen K.F."/>
            <person name="Lyhne E.K."/>
            <person name="Kogle M.E."/>
            <person name="Kuo A."/>
            <person name="Riley R."/>
            <person name="Clum A."/>
            <person name="Nolan M."/>
            <person name="Lipzen A."/>
            <person name="Salamov A."/>
            <person name="Henrissat B."/>
            <person name="Wiebenga A."/>
            <person name="De vries R.P."/>
            <person name="Grigoriev I.V."/>
            <person name="Mortensen U.H."/>
            <person name="Andersen M.R."/>
            <person name="Baker S.E."/>
        </authorList>
    </citation>
    <scope>NUCLEOTIDE SEQUENCE [LARGE SCALE GENOMIC DNA]</scope>
    <source>
        <strain evidence="3 4">CBS 121057</strain>
    </source>
</reference>
<dbReference type="EMBL" id="KZ826370">
    <property type="protein sequence ID" value="PYI04363.1"/>
    <property type="molecule type" value="Genomic_DNA"/>
</dbReference>
<gene>
    <name evidence="3" type="ORF">BO78DRAFT_462694</name>
</gene>
<keyword evidence="1" id="KW-0175">Coiled coil</keyword>
<dbReference type="VEuPathDB" id="FungiDB:BO78DRAFT_462694"/>
<proteinExistence type="predicted"/>
<organism evidence="3 4">
    <name type="scientific">Aspergillus sclerotiicarbonarius (strain CBS 121057 / IBT 28362)</name>
    <dbReference type="NCBI Taxonomy" id="1448318"/>
    <lineage>
        <taxon>Eukaryota</taxon>
        <taxon>Fungi</taxon>
        <taxon>Dikarya</taxon>
        <taxon>Ascomycota</taxon>
        <taxon>Pezizomycotina</taxon>
        <taxon>Eurotiomycetes</taxon>
        <taxon>Eurotiomycetidae</taxon>
        <taxon>Eurotiales</taxon>
        <taxon>Aspergillaceae</taxon>
        <taxon>Aspergillus</taxon>
        <taxon>Aspergillus subgen. Circumdati</taxon>
    </lineage>
</organism>
<dbReference type="OrthoDB" id="4339014at2759"/>